<dbReference type="PANTHER" id="PTHR40267:SF1">
    <property type="entry name" value="BLR3294 PROTEIN"/>
    <property type="match status" value="1"/>
</dbReference>
<dbReference type="Proteomes" id="UP000054396">
    <property type="component" value="Unassembled WGS sequence"/>
</dbReference>
<dbReference type="Gene3D" id="3.40.50.12500">
    <property type="match status" value="1"/>
</dbReference>
<proteinExistence type="predicted"/>
<sequence length="246" mass="25304">MSRPYTLVSVPQPVTLGLIVLQVDETVEQDMRHLFPPGEVALHVTRIPSGADLTPETIADMAAALPAAAALLPAAASFDAIAYACTSGTRLSGAARVGELIRSACGTRAVTNPMTGTLAALAALEVRRVAVVSPYIAAVAQPICDGLAEAGHLVTHAISFGEQVEARVARIAPASILEAVLEAGQAPGTEAVFVSCTNLRALEIVAEAEAALGLPVVTSNLALGWHMARLSGRRLPEGAPGRLARL</sequence>
<dbReference type="PIRSF" id="PIRSF015736">
    <property type="entry name" value="MI"/>
    <property type="match status" value="1"/>
</dbReference>
<dbReference type="InterPro" id="IPR053714">
    <property type="entry name" value="Iso_Racemase_Enz_sf"/>
</dbReference>
<dbReference type="STRING" id="1685382.AVJ23_11185"/>
<dbReference type="PANTHER" id="PTHR40267">
    <property type="entry name" value="BLR3294 PROTEIN"/>
    <property type="match status" value="1"/>
</dbReference>
<keyword evidence="2" id="KW-1185">Reference proteome</keyword>
<reference evidence="1 2" key="1">
    <citation type="submission" date="2015-12" db="EMBL/GenBank/DDBJ databases">
        <authorList>
            <person name="Shamseldin A."/>
            <person name="Moawad H."/>
            <person name="Abd El-Rahim W.M."/>
            <person name="Sadowsky M.J."/>
        </authorList>
    </citation>
    <scope>NUCLEOTIDE SEQUENCE [LARGE SCALE GENOMIC DNA]</scope>
    <source>
        <strain evidence="1 2">SJ5A-1</strain>
    </source>
</reference>
<accession>A0A0W7WIS7</accession>
<comment type="caution">
    <text evidence="1">The sequence shown here is derived from an EMBL/GenBank/DDBJ whole genome shotgun (WGS) entry which is preliminary data.</text>
</comment>
<dbReference type="InterPro" id="IPR026286">
    <property type="entry name" value="MaiA/AMDase"/>
</dbReference>
<dbReference type="EMBL" id="LPXO01000006">
    <property type="protein sequence ID" value="KUF10447.1"/>
    <property type="molecule type" value="Genomic_DNA"/>
</dbReference>
<gene>
    <name evidence="1" type="ORF">AVJ23_11185</name>
</gene>
<organism evidence="1 2">
    <name type="scientific">Pseudoponticoccus marisrubri</name>
    <dbReference type="NCBI Taxonomy" id="1685382"/>
    <lineage>
        <taxon>Bacteria</taxon>
        <taxon>Pseudomonadati</taxon>
        <taxon>Pseudomonadota</taxon>
        <taxon>Alphaproteobacteria</taxon>
        <taxon>Rhodobacterales</taxon>
        <taxon>Roseobacteraceae</taxon>
        <taxon>Pseudoponticoccus</taxon>
    </lineage>
</organism>
<dbReference type="AlphaFoldDB" id="A0A0W7WIS7"/>
<dbReference type="OrthoDB" id="9816064at2"/>
<evidence type="ECO:0000313" key="1">
    <source>
        <dbReference type="EMBL" id="KUF10447.1"/>
    </source>
</evidence>
<name>A0A0W7WIS7_9RHOB</name>
<evidence type="ECO:0000313" key="2">
    <source>
        <dbReference type="Proteomes" id="UP000054396"/>
    </source>
</evidence>
<dbReference type="RefSeq" id="WP_058862287.1">
    <property type="nucleotide sequence ID" value="NZ_LPXO01000006.1"/>
</dbReference>
<dbReference type="Pfam" id="PF17645">
    <property type="entry name" value="Amdase"/>
    <property type="match status" value="1"/>
</dbReference>
<protein>
    <submittedName>
        <fullName evidence="1">Asp/Glu racemase</fullName>
    </submittedName>
</protein>